<dbReference type="RefSeq" id="XP_003030004.1">
    <property type="nucleotide sequence ID" value="XM_003029958.1"/>
</dbReference>
<proteinExistence type="predicted"/>
<feature type="region of interest" description="Disordered" evidence="1">
    <location>
        <begin position="126"/>
        <end position="233"/>
    </location>
</feature>
<dbReference type="GeneID" id="9591424"/>
<organism evidence="3">
    <name type="scientific">Schizophyllum commune (strain H4-8 / FGSC 9210)</name>
    <name type="common">Split gill fungus</name>
    <dbReference type="NCBI Taxonomy" id="578458"/>
    <lineage>
        <taxon>Eukaryota</taxon>
        <taxon>Fungi</taxon>
        <taxon>Dikarya</taxon>
        <taxon>Basidiomycota</taxon>
        <taxon>Agaricomycotina</taxon>
        <taxon>Agaricomycetes</taxon>
        <taxon>Agaricomycetidae</taxon>
        <taxon>Agaricales</taxon>
        <taxon>Schizophyllaceae</taxon>
        <taxon>Schizophyllum</taxon>
    </lineage>
</organism>
<accession>D8Q8Q0</accession>
<evidence type="ECO:0000313" key="3">
    <source>
        <dbReference type="Proteomes" id="UP000007431"/>
    </source>
</evidence>
<dbReference type="OrthoDB" id="3246365at2759"/>
<feature type="compositionally biased region" description="Low complexity" evidence="1">
    <location>
        <begin position="213"/>
        <end position="223"/>
    </location>
</feature>
<feature type="region of interest" description="Disordered" evidence="1">
    <location>
        <begin position="318"/>
        <end position="351"/>
    </location>
</feature>
<dbReference type="InParanoid" id="D8Q8Q0"/>
<evidence type="ECO:0000313" key="2">
    <source>
        <dbReference type="EMBL" id="EFI95101.1"/>
    </source>
</evidence>
<protein>
    <submittedName>
        <fullName evidence="2">Expressed protein</fullName>
    </submittedName>
</protein>
<dbReference type="AlphaFoldDB" id="D8Q8Q0"/>
<dbReference type="VEuPathDB" id="FungiDB:SCHCODRAFT_02584251"/>
<dbReference type="OMA" id="WQVKRYS"/>
<name>D8Q8Q0_SCHCM</name>
<dbReference type="HOGENOM" id="CLU_066051_0_0_1"/>
<gene>
    <name evidence="2" type="ORF">SCHCODRAFT_85486</name>
</gene>
<feature type="compositionally biased region" description="Pro residues" evidence="1">
    <location>
        <begin position="194"/>
        <end position="207"/>
    </location>
</feature>
<evidence type="ECO:0000256" key="1">
    <source>
        <dbReference type="SAM" id="MobiDB-lite"/>
    </source>
</evidence>
<feature type="compositionally biased region" description="Polar residues" evidence="1">
    <location>
        <begin position="224"/>
        <end position="233"/>
    </location>
</feature>
<dbReference type="eggNOG" id="ENOG502SQ7P">
    <property type="taxonomic scope" value="Eukaryota"/>
</dbReference>
<reference evidence="2 3" key="1">
    <citation type="journal article" date="2010" name="Nat. Biotechnol.">
        <title>Genome sequence of the model mushroom Schizophyllum commune.</title>
        <authorList>
            <person name="Ohm R.A."/>
            <person name="de Jong J.F."/>
            <person name="Lugones L.G."/>
            <person name="Aerts A."/>
            <person name="Kothe E."/>
            <person name="Stajich J.E."/>
            <person name="de Vries R.P."/>
            <person name="Record E."/>
            <person name="Levasseur A."/>
            <person name="Baker S.E."/>
            <person name="Bartholomew K.A."/>
            <person name="Coutinho P.M."/>
            <person name="Erdmann S."/>
            <person name="Fowler T.J."/>
            <person name="Gathman A.C."/>
            <person name="Lombard V."/>
            <person name="Henrissat B."/>
            <person name="Knabe N."/>
            <person name="Kuees U."/>
            <person name="Lilly W.W."/>
            <person name="Lindquist E."/>
            <person name="Lucas S."/>
            <person name="Magnuson J.K."/>
            <person name="Piumi F."/>
            <person name="Raudaskoski M."/>
            <person name="Salamov A."/>
            <person name="Schmutz J."/>
            <person name="Schwarze F.W.M.R."/>
            <person name="vanKuyk P.A."/>
            <person name="Horton J.S."/>
            <person name="Grigoriev I.V."/>
            <person name="Woesten H.A.B."/>
        </authorList>
    </citation>
    <scope>NUCLEOTIDE SEQUENCE [LARGE SCALE GENOMIC DNA]</scope>
    <source>
        <strain evidence="3">H4-8 / FGSC 9210</strain>
    </source>
</reference>
<dbReference type="EMBL" id="GL377308">
    <property type="protein sequence ID" value="EFI95101.1"/>
    <property type="molecule type" value="Genomic_DNA"/>
</dbReference>
<sequence length="388" mass="42146">MPFPIAPALLVGIGARILVDAFSSDPSSPLRSALLQGAWQGIALSHAVRSSPDLALPAVLALGVGAKVVFDITAASTAEPIDTEGTGVLEGALASSGTGRAVATLIGLALGFVGADMLAAIMEDADGEKDKDKDKKKEREKEKEKERDRRRSGREKERHKEDRHREERRERHRDTGDERAAPVRKERQRRVSGPIPPMPRPPAPYPNLPYADSTPTPSTTSQSHIFSNNGYEDITTVDTNSTLISSSRTPQEREIAALRARASLADSERRRFKEEKKWALAAGDTARASQMAWQVKRYKALMRSFTREADAKVVALNTAPTSKPPPPVAALPTRSSSPESFTKPMPAPHPAPIKTAAENVWITNGDSRRSVISVDIAKAQQPIRVNVV</sequence>
<dbReference type="Proteomes" id="UP000007431">
    <property type="component" value="Unassembled WGS sequence"/>
</dbReference>
<dbReference type="KEGG" id="scm:SCHCO_02584251"/>
<keyword evidence="3" id="KW-1185">Reference proteome</keyword>
<feature type="compositionally biased region" description="Basic and acidic residues" evidence="1">
    <location>
        <begin position="128"/>
        <end position="185"/>
    </location>
</feature>